<gene>
    <name evidence="6" type="ORF">C8N32_101273</name>
</gene>
<keyword evidence="2" id="KW-0813">Transport</keyword>
<evidence type="ECO:0000256" key="3">
    <source>
        <dbReference type="ARBA" id="ARBA00022741"/>
    </source>
</evidence>
<dbReference type="PROSITE" id="PS50893">
    <property type="entry name" value="ABC_TRANSPORTER_2"/>
    <property type="match status" value="1"/>
</dbReference>
<dbReference type="PROSITE" id="PS00211">
    <property type="entry name" value="ABC_TRANSPORTER_1"/>
    <property type="match status" value="1"/>
</dbReference>
<evidence type="ECO:0000256" key="4">
    <source>
        <dbReference type="ARBA" id="ARBA00022840"/>
    </source>
</evidence>
<dbReference type="GO" id="GO:0005524">
    <property type="term" value="F:ATP binding"/>
    <property type="evidence" value="ECO:0007669"/>
    <property type="project" value="UniProtKB-KW"/>
</dbReference>
<comment type="similarity">
    <text evidence="1">Belongs to the ABC transporter superfamily.</text>
</comment>
<dbReference type="InterPro" id="IPR003439">
    <property type="entry name" value="ABC_transporter-like_ATP-bd"/>
</dbReference>
<keyword evidence="7" id="KW-1185">Reference proteome</keyword>
<dbReference type="SMART" id="SM00382">
    <property type="entry name" value="AAA"/>
    <property type="match status" value="1"/>
</dbReference>
<dbReference type="InterPro" id="IPR017871">
    <property type="entry name" value="ABC_transporter-like_CS"/>
</dbReference>
<dbReference type="EMBL" id="QAAA01000001">
    <property type="protein sequence ID" value="PTN04075.1"/>
    <property type="molecule type" value="Genomic_DNA"/>
</dbReference>
<dbReference type="AlphaFoldDB" id="A0A2T5BWM9"/>
<proteinExistence type="inferred from homology"/>
<protein>
    <submittedName>
        <fullName evidence="6">NitT/TauT family transport system ATP-binding protein</fullName>
    </submittedName>
</protein>
<dbReference type="InterPro" id="IPR027417">
    <property type="entry name" value="P-loop_NTPase"/>
</dbReference>
<evidence type="ECO:0000313" key="6">
    <source>
        <dbReference type="EMBL" id="PTN04075.1"/>
    </source>
</evidence>
<dbReference type="Gene3D" id="3.40.50.300">
    <property type="entry name" value="P-loop containing nucleotide triphosphate hydrolases"/>
    <property type="match status" value="1"/>
</dbReference>
<organism evidence="6 7">
    <name type="scientific">Rhodovulum imhoffii</name>
    <dbReference type="NCBI Taxonomy" id="365340"/>
    <lineage>
        <taxon>Bacteria</taxon>
        <taxon>Pseudomonadati</taxon>
        <taxon>Pseudomonadota</taxon>
        <taxon>Alphaproteobacteria</taxon>
        <taxon>Rhodobacterales</taxon>
        <taxon>Paracoccaceae</taxon>
        <taxon>Rhodovulum</taxon>
    </lineage>
</organism>
<dbReference type="Pfam" id="PF00005">
    <property type="entry name" value="ABC_tran"/>
    <property type="match status" value="1"/>
</dbReference>
<evidence type="ECO:0000313" key="7">
    <source>
        <dbReference type="Proteomes" id="UP000243859"/>
    </source>
</evidence>
<evidence type="ECO:0000256" key="2">
    <source>
        <dbReference type="ARBA" id="ARBA00022448"/>
    </source>
</evidence>
<accession>A0A2T5BWM9</accession>
<sequence>MGIPATLGAARGPLEVGVIAVDIRSKTFGGNAVLGPVSFSIAPGETVALVGPSGIGKSTLLRIVAGVDTQFRGTIARPGAMAMVFQDPTLLPWRSAMDNLRTVHRGLTRQAAARAMAETGLTGKEEMFPGQLSQGQRRRLALARAFAGQPELLIMDEPFVSLDAETAETMLALTENLIAHHRPATLFVTHAQNEAERLATRILTLVPGPEGAVLGTSCQRFRVREKHTAG</sequence>
<dbReference type="PANTHER" id="PTHR42788:SF19">
    <property type="entry name" value="ALIPHATIC SULFONATES IMPORT ATP-BINDING PROTEIN SSUB 2"/>
    <property type="match status" value="1"/>
</dbReference>
<keyword evidence="3" id="KW-0547">Nucleotide-binding</keyword>
<evidence type="ECO:0000259" key="5">
    <source>
        <dbReference type="PROSITE" id="PS50893"/>
    </source>
</evidence>
<dbReference type="OrthoDB" id="9802264at2"/>
<comment type="caution">
    <text evidence="6">The sequence shown here is derived from an EMBL/GenBank/DDBJ whole genome shotgun (WGS) entry which is preliminary data.</text>
</comment>
<feature type="domain" description="ABC transporter" evidence="5">
    <location>
        <begin position="18"/>
        <end position="225"/>
    </location>
</feature>
<dbReference type="InterPro" id="IPR050166">
    <property type="entry name" value="ABC_transporter_ATP-bind"/>
</dbReference>
<evidence type="ECO:0000256" key="1">
    <source>
        <dbReference type="ARBA" id="ARBA00005417"/>
    </source>
</evidence>
<reference evidence="6 7" key="1">
    <citation type="submission" date="2018-04" db="EMBL/GenBank/DDBJ databases">
        <title>Genomic Encyclopedia of Archaeal and Bacterial Type Strains, Phase II (KMG-II): from individual species to whole genera.</title>
        <authorList>
            <person name="Goeker M."/>
        </authorList>
    </citation>
    <scope>NUCLEOTIDE SEQUENCE [LARGE SCALE GENOMIC DNA]</scope>
    <source>
        <strain evidence="6 7">DSM 18064</strain>
    </source>
</reference>
<dbReference type="InterPro" id="IPR003593">
    <property type="entry name" value="AAA+_ATPase"/>
</dbReference>
<name>A0A2T5BWM9_9RHOB</name>
<dbReference type="SUPFAM" id="SSF52540">
    <property type="entry name" value="P-loop containing nucleoside triphosphate hydrolases"/>
    <property type="match status" value="1"/>
</dbReference>
<keyword evidence="4 6" id="KW-0067">ATP-binding</keyword>
<dbReference type="PANTHER" id="PTHR42788">
    <property type="entry name" value="TAURINE IMPORT ATP-BINDING PROTEIN-RELATED"/>
    <property type="match status" value="1"/>
</dbReference>
<dbReference type="Proteomes" id="UP000243859">
    <property type="component" value="Unassembled WGS sequence"/>
</dbReference>
<dbReference type="GO" id="GO:0016887">
    <property type="term" value="F:ATP hydrolysis activity"/>
    <property type="evidence" value="ECO:0007669"/>
    <property type="project" value="InterPro"/>
</dbReference>